<dbReference type="RefSeq" id="WP_014103656.1">
    <property type="nucleotide sequence ID" value="NC_016026.1"/>
</dbReference>
<dbReference type="InterPro" id="IPR001854">
    <property type="entry name" value="Ribosomal_uL29"/>
</dbReference>
<dbReference type="Pfam" id="PF00831">
    <property type="entry name" value="Ribosomal_L29"/>
    <property type="match status" value="1"/>
</dbReference>
<dbReference type="CDD" id="cd00427">
    <property type="entry name" value="Ribosomal_L29_HIP"/>
    <property type="match status" value="1"/>
</dbReference>
<dbReference type="NCBIfam" id="TIGR00012">
    <property type="entry name" value="L29"/>
    <property type="match status" value="1"/>
</dbReference>
<protein>
    <recommendedName>
        <fullName evidence="4 5">Large ribosomal subunit protein uL29</fullName>
    </recommendedName>
</protein>
<dbReference type="HOGENOM" id="CLU_158491_1_0_5"/>
<accession>G2KQV5</accession>
<evidence type="ECO:0000256" key="2">
    <source>
        <dbReference type="ARBA" id="ARBA00022980"/>
    </source>
</evidence>
<dbReference type="GO" id="GO:0003735">
    <property type="term" value="F:structural constituent of ribosome"/>
    <property type="evidence" value="ECO:0007669"/>
    <property type="project" value="InterPro"/>
</dbReference>
<feature type="compositionally biased region" description="Basic residues" evidence="6">
    <location>
        <begin position="70"/>
        <end position="81"/>
    </location>
</feature>
<dbReference type="AlphaFoldDB" id="G2KQV5"/>
<dbReference type="EMBL" id="CP002382">
    <property type="protein sequence ID" value="AEP10433.1"/>
    <property type="molecule type" value="Genomic_DNA"/>
</dbReference>
<evidence type="ECO:0000256" key="3">
    <source>
        <dbReference type="ARBA" id="ARBA00023274"/>
    </source>
</evidence>
<name>G2KQV5_MICAA</name>
<evidence type="ECO:0000313" key="7">
    <source>
        <dbReference type="EMBL" id="AEP10433.1"/>
    </source>
</evidence>
<evidence type="ECO:0000256" key="5">
    <source>
        <dbReference type="HAMAP-Rule" id="MF_00374"/>
    </source>
</evidence>
<evidence type="ECO:0000313" key="8">
    <source>
        <dbReference type="Proteomes" id="UP000009286"/>
    </source>
</evidence>
<keyword evidence="8" id="KW-1185">Reference proteome</keyword>
<dbReference type="PANTHER" id="PTHR10916:SF0">
    <property type="entry name" value="LARGE RIBOSOMAL SUBUNIT PROTEIN UL29C"/>
    <property type="match status" value="1"/>
</dbReference>
<gene>
    <name evidence="5 7" type="primary">rpmC</name>
    <name evidence="7" type="ordered locus">MICA_2126</name>
</gene>
<dbReference type="PROSITE" id="PS00579">
    <property type="entry name" value="RIBOSOMAL_L29"/>
    <property type="match status" value="1"/>
</dbReference>
<evidence type="ECO:0000256" key="1">
    <source>
        <dbReference type="ARBA" id="ARBA00009254"/>
    </source>
</evidence>
<dbReference type="InterPro" id="IPR050063">
    <property type="entry name" value="Ribosomal_protein_uL29"/>
</dbReference>
<dbReference type="GO" id="GO:0022625">
    <property type="term" value="C:cytosolic large ribosomal subunit"/>
    <property type="evidence" value="ECO:0007669"/>
    <property type="project" value="TreeGrafter"/>
</dbReference>
<dbReference type="SUPFAM" id="SSF46561">
    <property type="entry name" value="Ribosomal protein L29 (L29p)"/>
    <property type="match status" value="1"/>
</dbReference>
<comment type="similarity">
    <text evidence="1 5">Belongs to the universal ribosomal protein uL29 family.</text>
</comment>
<dbReference type="InterPro" id="IPR018254">
    <property type="entry name" value="Ribosomal_uL29_CS"/>
</dbReference>
<dbReference type="Proteomes" id="UP000009286">
    <property type="component" value="Chromosome"/>
</dbReference>
<dbReference type="PANTHER" id="PTHR10916">
    <property type="entry name" value="60S RIBOSOMAL PROTEIN L35/50S RIBOSOMAL PROTEIN L29"/>
    <property type="match status" value="1"/>
</dbReference>
<dbReference type="STRING" id="856793.MICA_2126"/>
<reference evidence="7 8" key="1">
    <citation type="journal article" date="2011" name="BMC Genomics">
        <title>Genomic insights into an obligate epibiotic bacterial predator: Micavibrio aeruginosavorus ARL-13.</title>
        <authorList>
            <person name="Wang Z."/>
            <person name="Kadouri D."/>
            <person name="Wu M."/>
        </authorList>
    </citation>
    <scope>NUCLEOTIDE SEQUENCE [LARGE SCALE GENOMIC DNA]</scope>
    <source>
        <strain evidence="7 8">ARL-13</strain>
    </source>
</reference>
<dbReference type="GO" id="GO:0006412">
    <property type="term" value="P:translation"/>
    <property type="evidence" value="ECO:0007669"/>
    <property type="project" value="UniProtKB-UniRule"/>
</dbReference>
<dbReference type="Gene3D" id="1.10.287.310">
    <property type="match status" value="1"/>
</dbReference>
<dbReference type="FunFam" id="1.10.287.310:FF:000001">
    <property type="entry name" value="50S ribosomal protein L29"/>
    <property type="match status" value="1"/>
</dbReference>
<dbReference type="OrthoDB" id="9815192at2"/>
<evidence type="ECO:0000256" key="6">
    <source>
        <dbReference type="SAM" id="MobiDB-lite"/>
    </source>
</evidence>
<feature type="region of interest" description="Disordered" evidence="6">
    <location>
        <begin position="57"/>
        <end position="81"/>
    </location>
</feature>
<organism evidence="7 8">
    <name type="scientific">Micavibrio aeruginosavorus (strain ARL-13)</name>
    <dbReference type="NCBI Taxonomy" id="856793"/>
    <lineage>
        <taxon>Bacteria</taxon>
        <taxon>Pseudomonadati</taxon>
        <taxon>Bdellovibrionota</taxon>
        <taxon>Bdellovibrionia</taxon>
        <taxon>Bdellovibrionales</taxon>
        <taxon>Pseudobdellovibrionaceae</taxon>
        <taxon>Micavibrio</taxon>
    </lineage>
</organism>
<dbReference type="KEGG" id="mai:MICA_2126"/>
<evidence type="ECO:0000256" key="4">
    <source>
        <dbReference type="ARBA" id="ARBA00035204"/>
    </source>
</evidence>
<keyword evidence="3 5" id="KW-0687">Ribonucleoprotein</keyword>
<keyword evidence="2 5" id="KW-0689">Ribosomal protein</keyword>
<dbReference type="eggNOG" id="COG0255">
    <property type="taxonomic scope" value="Bacteria"/>
</dbReference>
<proteinExistence type="inferred from homology"/>
<dbReference type="HAMAP" id="MF_00374">
    <property type="entry name" value="Ribosomal_uL29"/>
    <property type="match status" value="1"/>
</dbReference>
<sequence length="81" mass="8878">MKAEDIKGKTADELKKMLVDLKQQQMTLRFQKAGGQLSNTAQIRGLRRDIARIQTVLEQQKGGPTAAKAKSPKSAKKTKAA</sequence>
<dbReference type="InterPro" id="IPR036049">
    <property type="entry name" value="Ribosomal_uL29_sf"/>
</dbReference>